<sequence>MPCLRRAFSCILVAPWLPLIPPGFTSSFRLHLLFSNPSTRSTKGSVFAA</sequence>
<comment type="caution">
    <text evidence="1">The sequence shown here is derived from an EMBL/GenBank/DDBJ whole genome shotgun (WGS) entry which is preliminary data.</text>
</comment>
<dbReference type="EMBL" id="MLGG01000001">
    <property type="protein sequence ID" value="KAK1469013.1"/>
    <property type="molecule type" value="Genomic_DNA"/>
</dbReference>
<organism evidence="1 2">
    <name type="scientific">Colletotrichum melonis</name>
    <dbReference type="NCBI Taxonomy" id="1209925"/>
    <lineage>
        <taxon>Eukaryota</taxon>
        <taxon>Fungi</taxon>
        <taxon>Dikarya</taxon>
        <taxon>Ascomycota</taxon>
        <taxon>Pezizomycotina</taxon>
        <taxon>Sordariomycetes</taxon>
        <taxon>Hypocreomycetidae</taxon>
        <taxon>Glomerellales</taxon>
        <taxon>Glomerellaceae</taxon>
        <taxon>Colletotrichum</taxon>
        <taxon>Colletotrichum acutatum species complex</taxon>
    </lineage>
</organism>
<dbReference type="AlphaFoldDB" id="A0AAI9V1Y9"/>
<reference evidence="1 2" key="1">
    <citation type="submission" date="2016-10" db="EMBL/GenBank/DDBJ databases">
        <title>The genome sequence of Colletotrichum fioriniae PJ7.</title>
        <authorList>
            <person name="Baroncelli R."/>
        </authorList>
    </citation>
    <scope>NUCLEOTIDE SEQUENCE [LARGE SCALE GENOMIC DNA]</scope>
    <source>
        <strain evidence="1">Col 31</strain>
    </source>
</reference>
<protein>
    <submittedName>
        <fullName evidence="1">Uncharacterized protein</fullName>
    </submittedName>
</protein>
<dbReference type="Proteomes" id="UP001239795">
    <property type="component" value="Unassembled WGS sequence"/>
</dbReference>
<evidence type="ECO:0000313" key="1">
    <source>
        <dbReference type="EMBL" id="KAK1469013.1"/>
    </source>
</evidence>
<gene>
    <name evidence="1" type="ORF">CMEL01_00780</name>
</gene>
<proteinExistence type="predicted"/>
<evidence type="ECO:0000313" key="2">
    <source>
        <dbReference type="Proteomes" id="UP001239795"/>
    </source>
</evidence>
<name>A0AAI9V1Y9_9PEZI</name>
<accession>A0AAI9V1Y9</accession>
<keyword evidence="2" id="KW-1185">Reference proteome</keyword>